<keyword evidence="6 7" id="KW-0472">Membrane</keyword>
<comment type="subcellular location">
    <subcellularLocation>
        <location evidence="1">Membrane</location>
        <topology evidence="1">Multi-pass membrane protein</topology>
    </subcellularLocation>
</comment>
<feature type="domain" description="Peptidase S54 rhomboid" evidence="8">
    <location>
        <begin position="122"/>
        <end position="253"/>
    </location>
</feature>
<dbReference type="PANTHER" id="PTHR43731">
    <property type="entry name" value="RHOMBOID PROTEASE"/>
    <property type="match status" value="1"/>
</dbReference>
<dbReference type="InterPro" id="IPR050925">
    <property type="entry name" value="Rhomboid_protease_S54"/>
</dbReference>
<dbReference type="PANTHER" id="PTHR43731:SF14">
    <property type="entry name" value="PRESENILIN-ASSOCIATED RHOMBOID-LIKE PROTEIN, MITOCHONDRIAL"/>
    <property type="match status" value="1"/>
</dbReference>
<evidence type="ECO:0000256" key="7">
    <source>
        <dbReference type="SAM" id="Phobius"/>
    </source>
</evidence>
<keyword evidence="4 9" id="KW-0378">Hydrolase</keyword>
<dbReference type="SUPFAM" id="SSF144091">
    <property type="entry name" value="Rhomboid-like"/>
    <property type="match status" value="1"/>
</dbReference>
<feature type="transmembrane region" description="Helical" evidence="7">
    <location>
        <begin position="137"/>
        <end position="156"/>
    </location>
</feature>
<keyword evidence="5 7" id="KW-1133">Transmembrane helix</keyword>
<reference evidence="9" key="1">
    <citation type="submission" date="2023-06" db="EMBL/GenBank/DDBJ databases">
        <title>WGS-Sequencing of Streptomyces ficellus isolate 21 collected from sand in Gara Djebilet Iron Mine in Algeria.</title>
        <authorList>
            <person name="Zegers G.P."/>
            <person name="Gomez A."/>
            <person name="Gueddou A."/>
            <person name="Zahara A.F."/>
            <person name="Worth M."/>
            <person name="Sevigny J.L."/>
            <person name="Tisa L."/>
        </authorList>
    </citation>
    <scope>NUCLEOTIDE SEQUENCE</scope>
    <source>
        <strain evidence="9">AS11</strain>
    </source>
</reference>
<evidence type="ECO:0000256" key="6">
    <source>
        <dbReference type="ARBA" id="ARBA00023136"/>
    </source>
</evidence>
<accession>A0ABT7Z4B4</accession>
<dbReference type="InterPro" id="IPR022764">
    <property type="entry name" value="Peptidase_S54_rhomboid_dom"/>
</dbReference>
<keyword evidence="10" id="KW-1185">Reference proteome</keyword>
<feature type="transmembrane region" description="Helical" evidence="7">
    <location>
        <begin position="76"/>
        <end position="94"/>
    </location>
</feature>
<gene>
    <name evidence="9" type="ORF">QWM81_08580</name>
</gene>
<feature type="transmembrane region" description="Helical" evidence="7">
    <location>
        <begin position="163"/>
        <end position="182"/>
    </location>
</feature>
<feature type="transmembrane region" description="Helical" evidence="7">
    <location>
        <begin position="188"/>
        <end position="206"/>
    </location>
</feature>
<comment type="caution">
    <text evidence="9">The sequence shown here is derived from an EMBL/GenBank/DDBJ whole genome shotgun (WGS) entry which is preliminary data.</text>
</comment>
<evidence type="ECO:0000256" key="5">
    <source>
        <dbReference type="ARBA" id="ARBA00022989"/>
    </source>
</evidence>
<keyword evidence="3 7" id="KW-0812">Transmembrane</keyword>
<evidence type="ECO:0000313" key="9">
    <source>
        <dbReference type="EMBL" id="MDN3294102.1"/>
    </source>
</evidence>
<dbReference type="GO" id="GO:0006508">
    <property type="term" value="P:proteolysis"/>
    <property type="evidence" value="ECO:0007669"/>
    <property type="project" value="UniProtKB-KW"/>
</dbReference>
<evidence type="ECO:0000256" key="3">
    <source>
        <dbReference type="ARBA" id="ARBA00022692"/>
    </source>
</evidence>
<proteinExistence type="inferred from homology"/>
<keyword evidence="9" id="KW-0645">Protease</keyword>
<feature type="transmembrane region" description="Helical" evidence="7">
    <location>
        <begin position="213"/>
        <end position="230"/>
    </location>
</feature>
<evidence type="ECO:0000256" key="4">
    <source>
        <dbReference type="ARBA" id="ARBA00022801"/>
    </source>
</evidence>
<evidence type="ECO:0000256" key="2">
    <source>
        <dbReference type="ARBA" id="ARBA00009045"/>
    </source>
</evidence>
<feature type="transmembrane region" description="Helical" evidence="7">
    <location>
        <begin position="236"/>
        <end position="253"/>
    </location>
</feature>
<sequence>MEQAQVPGCYRHPGVETGVRCTRCERPICTDCMVDASVGFQCPECVRGGSGTGHSRTANQPRTIAGGRITAGDPHLVTTILIGMNLLVFLLGMLNPRLIDEMKLIGLAFDPDLGRVVGVVDGEWYRLVTSMFLHERIGHIAGNMLLLWLLGGALEAELGRLRYLTLYLVSGLAGSAFTYLLAPENQGSLGASGAIYGLLGATVVLVRRLNRDMRPVMALVVVNLVITFGWQNIAWQAHIGGLIAGLIISYAMVNGPRERRALVQWAACGLMLGLSLLTVVLRTVTLS</sequence>
<evidence type="ECO:0000256" key="1">
    <source>
        <dbReference type="ARBA" id="ARBA00004141"/>
    </source>
</evidence>
<dbReference type="EMBL" id="JAUEPL010000008">
    <property type="protein sequence ID" value="MDN3294102.1"/>
    <property type="molecule type" value="Genomic_DNA"/>
</dbReference>
<dbReference type="RefSeq" id="WP_290111109.1">
    <property type="nucleotide sequence ID" value="NZ_JAUEPL010000008.1"/>
</dbReference>
<organism evidence="9 10">
    <name type="scientific">Streptomyces ficellus</name>
    <dbReference type="NCBI Taxonomy" id="1977088"/>
    <lineage>
        <taxon>Bacteria</taxon>
        <taxon>Bacillati</taxon>
        <taxon>Actinomycetota</taxon>
        <taxon>Actinomycetes</taxon>
        <taxon>Kitasatosporales</taxon>
        <taxon>Streptomycetaceae</taxon>
        <taxon>Streptomyces</taxon>
    </lineage>
</organism>
<protein>
    <submittedName>
        <fullName evidence="9">Rhomboid family intramembrane serine protease</fullName>
        <ecNumber evidence="9">3.4.21.-</ecNumber>
    </submittedName>
</protein>
<feature type="transmembrane region" description="Helical" evidence="7">
    <location>
        <begin position="265"/>
        <end position="284"/>
    </location>
</feature>
<dbReference type="Proteomes" id="UP001174050">
    <property type="component" value="Unassembled WGS sequence"/>
</dbReference>
<evidence type="ECO:0000259" key="8">
    <source>
        <dbReference type="Pfam" id="PF01694"/>
    </source>
</evidence>
<comment type="similarity">
    <text evidence="2">Belongs to the peptidase S54 family.</text>
</comment>
<evidence type="ECO:0000313" key="10">
    <source>
        <dbReference type="Proteomes" id="UP001174050"/>
    </source>
</evidence>
<dbReference type="EC" id="3.4.21.-" evidence="9"/>
<dbReference type="Gene3D" id="1.20.1540.10">
    <property type="entry name" value="Rhomboid-like"/>
    <property type="match status" value="1"/>
</dbReference>
<dbReference type="Pfam" id="PF01694">
    <property type="entry name" value="Rhomboid"/>
    <property type="match status" value="1"/>
</dbReference>
<dbReference type="InterPro" id="IPR035952">
    <property type="entry name" value="Rhomboid-like_sf"/>
</dbReference>
<name>A0ABT7Z4B4_9ACTN</name>
<dbReference type="GO" id="GO:0008233">
    <property type="term" value="F:peptidase activity"/>
    <property type="evidence" value="ECO:0007669"/>
    <property type="project" value="UniProtKB-KW"/>
</dbReference>